<dbReference type="InterPro" id="IPR058997">
    <property type="entry name" value="YycE-like_C"/>
</dbReference>
<dbReference type="InterPro" id="IPR037523">
    <property type="entry name" value="VOC_core"/>
</dbReference>
<reference evidence="2 3" key="1">
    <citation type="journal article" date="2017" name="Antonie Van Leeuwenhoek">
        <title>Phylogenomic resolution of the bacterial genus Pantoea and its relationship with Erwinia and Tatumella.</title>
        <authorList>
            <person name="Palmer M."/>
            <person name="Steenkamp E.T."/>
            <person name="Coetzee M.P."/>
            <person name="Chan W.Y."/>
            <person name="van Zyl E."/>
            <person name="De Maayer P."/>
            <person name="Coutinho T.A."/>
            <person name="Blom J."/>
            <person name="Smits T.H."/>
            <person name="Duffy B."/>
            <person name="Venter S.N."/>
        </authorList>
    </citation>
    <scope>NUCLEOTIDE SEQUENCE [LARGE SCALE GENOMIC DNA]</scope>
    <source>
        <strain evidence="2 3">LMG 26275</strain>
    </source>
</reference>
<evidence type="ECO:0000259" key="1">
    <source>
        <dbReference type="PROSITE" id="PS51819"/>
    </source>
</evidence>
<dbReference type="Proteomes" id="UP000193558">
    <property type="component" value="Unassembled WGS sequence"/>
</dbReference>
<evidence type="ECO:0000313" key="2">
    <source>
        <dbReference type="EMBL" id="ORM71889.1"/>
    </source>
</evidence>
<proteinExistence type="predicted"/>
<dbReference type="Gene3D" id="3.10.180.10">
    <property type="entry name" value="2,3-Dihydroxybiphenyl 1,2-Dioxygenase, domain 1"/>
    <property type="match status" value="1"/>
</dbReference>
<dbReference type="Pfam" id="PF22659">
    <property type="entry name" value="YycE-like_C"/>
    <property type="match status" value="1"/>
</dbReference>
<name>A0A1X1D5C9_9GAMM</name>
<dbReference type="CDD" id="cd06587">
    <property type="entry name" value="VOC"/>
    <property type="match status" value="1"/>
</dbReference>
<dbReference type="AlphaFoldDB" id="A0A1X1D5C9"/>
<dbReference type="Pfam" id="PF22658">
    <property type="entry name" value="YycE-like_N"/>
    <property type="match status" value="1"/>
</dbReference>
<organism evidence="2 3">
    <name type="scientific">Pantoea rwandensis</name>
    <dbReference type="NCBI Taxonomy" id="1076550"/>
    <lineage>
        <taxon>Bacteria</taxon>
        <taxon>Pseudomonadati</taxon>
        <taxon>Pseudomonadota</taxon>
        <taxon>Gammaproteobacteria</taxon>
        <taxon>Enterobacterales</taxon>
        <taxon>Erwiniaceae</taxon>
        <taxon>Pantoea</taxon>
    </lineage>
</organism>
<gene>
    <name evidence="2" type="ORF">HA51_02150</name>
</gene>
<comment type="caution">
    <text evidence="2">The sequence shown here is derived from an EMBL/GenBank/DDBJ whole genome shotgun (WGS) entry which is preliminary data.</text>
</comment>
<dbReference type="SUPFAM" id="SSF54593">
    <property type="entry name" value="Glyoxalase/Bleomycin resistance protein/Dihydroxybiphenyl dioxygenase"/>
    <property type="match status" value="1"/>
</dbReference>
<dbReference type="InterPro" id="IPR058998">
    <property type="entry name" value="YycE-like_N"/>
</dbReference>
<dbReference type="RefSeq" id="WP_084931643.1">
    <property type="nucleotide sequence ID" value="NZ_MLFR01000001.1"/>
</dbReference>
<dbReference type="EMBL" id="MLFR01000001">
    <property type="protein sequence ID" value="ORM71889.1"/>
    <property type="molecule type" value="Genomic_DNA"/>
</dbReference>
<dbReference type="OrthoDB" id="8018325at2"/>
<protein>
    <submittedName>
        <fullName evidence="2">Prolyl endopeptidase</fullName>
    </submittedName>
</protein>
<accession>A0A1X1D5C9</accession>
<evidence type="ECO:0000313" key="3">
    <source>
        <dbReference type="Proteomes" id="UP000193558"/>
    </source>
</evidence>
<dbReference type="PROSITE" id="PS51819">
    <property type="entry name" value="VOC"/>
    <property type="match status" value="1"/>
</dbReference>
<dbReference type="InterPro" id="IPR029068">
    <property type="entry name" value="Glyas_Bleomycin-R_OHBP_Dase"/>
</dbReference>
<sequence length="131" mass="15047">MTALTLRVARPVSDLERSRELYRLGLGMEIVGAFEDHQGFNGVMLGQAGVPWHLEFTQCTSHPVTPSPTPEDLLVLYLPDRDLWQQTCQQMIQAGFKPVDSFNPYWQQQGQTFQDYDGYRTVLQCQQWPQA</sequence>
<feature type="domain" description="VOC" evidence="1">
    <location>
        <begin position="4"/>
        <end position="126"/>
    </location>
</feature>